<dbReference type="EMBL" id="ML208468">
    <property type="protein sequence ID" value="TFK64605.1"/>
    <property type="molecule type" value="Genomic_DNA"/>
</dbReference>
<name>A0ACD3AG20_9AGAR</name>
<evidence type="ECO:0000313" key="1">
    <source>
        <dbReference type="EMBL" id="TFK64605.1"/>
    </source>
</evidence>
<sequence>MVGRFAFAQIHGDIHLVQVESPISPLSAVDLKVFRHEFVTIFRFLESKSLHPSDVSILESIDESLIHYEEENDTVFLARDVMDRLRKLSSRRVFPRIQRYPPMMNISRRR</sequence>
<reference evidence="1 2" key="1">
    <citation type="journal article" date="2019" name="Nat. Ecol. Evol.">
        <title>Megaphylogeny resolves global patterns of mushroom evolution.</title>
        <authorList>
            <person name="Varga T."/>
            <person name="Krizsan K."/>
            <person name="Foldi C."/>
            <person name="Dima B."/>
            <person name="Sanchez-Garcia M."/>
            <person name="Sanchez-Ramirez S."/>
            <person name="Szollosi G.J."/>
            <person name="Szarkandi J.G."/>
            <person name="Papp V."/>
            <person name="Albert L."/>
            <person name="Andreopoulos W."/>
            <person name="Angelini C."/>
            <person name="Antonin V."/>
            <person name="Barry K.W."/>
            <person name="Bougher N.L."/>
            <person name="Buchanan P."/>
            <person name="Buyck B."/>
            <person name="Bense V."/>
            <person name="Catcheside P."/>
            <person name="Chovatia M."/>
            <person name="Cooper J."/>
            <person name="Damon W."/>
            <person name="Desjardin D."/>
            <person name="Finy P."/>
            <person name="Geml J."/>
            <person name="Haridas S."/>
            <person name="Hughes K."/>
            <person name="Justo A."/>
            <person name="Karasinski D."/>
            <person name="Kautmanova I."/>
            <person name="Kiss B."/>
            <person name="Kocsube S."/>
            <person name="Kotiranta H."/>
            <person name="LaButti K.M."/>
            <person name="Lechner B.E."/>
            <person name="Liimatainen K."/>
            <person name="Lipzen A."/>
            <person name="Lukacs Z."/>
            <person name="Mihaltcheva S."/>
            <person name="Morgado L.N."/>
            <person name="Niskanen T."/>
            <person name="Noordeloos M.E."/>
            <person name="Ohm R.A."/>
            <person name="Ortiz-Santana B."/>
            <person name="Ovrebo C."/>
            <person name="Racz N."/>
            <person name="Riley R."/>
            <person name="Savchenko A."/>
            <person name="Shiryaev A."/>
            <person name="Soop K."/>
            <person name="Spirin V."/>
            <person name="Szebenyi C."/>
            <person name="Tomsovsky M."/>
            <person name="Tulloss R.E."/>
            <person name="Uehling J."/>
            <person name="Grigoriev I.V."/>
            <person name="Vagvolgyi C."/>
            <person name="Papp T."/>
            <person name="Martin F.M."/>
            <person name="Miettinen O."/>
            <person name="Hibbett D.S."/>
            <person name="Nagy L.G."/>
        </authorList>
    </citation>
    <scope>NUCLEOTIDE SEQUENCE [LARGE SCALE GENOMIC DNA]</scope>
    <source>
        <strain evidence="1 2">NL-1719</strain>
    </source>
</reference>
<gene>
    <name evidence="1" type="ORF">BDN72DRAFT_846425</name>
</gene>
<accession>A0ACD3AG20</accession>
<dbReference type="Proteomes" id="UP000308600">
    <property type="component" value="Unassembled WGS sequence"/>
</dbReference>
<protein>
    <submittedName>
        <fullName evidence="1">Uncharacterized protein</fullName>
    </submittedName>
</protein>
<proteinExistence type="predicted"/>
<evidence type="ECO:0000313" key="2">
    <source>
        <dbReference type="Proteomes" id="UP000308600"/>
    </source>
</evidence>
<organism evidence="1 2">
    <name type="scientific">Pluteus cervinus</name>
    <dbReference type="NCBI Taxonomy" id="181527"/>
    <lineage>
        <taxon>Eukaryota</taxon>
        <taxon>Fungi</taxon>
        <taxon>Dikarya</taxon>
        <taxon>Basidiomycota</taxon>
        <taxon>Agaricomycotina</taxon>
        <taxon>Agaricomycetes</taxon>
        <taxon>Agaricomycetidae</taxon>
        <taxon>Agaricales</taxon>
        <taxon>Pluteineae</taxon>
        <taxon>Pluteaceae</taxon>
        <taxon>Pluteus</taxon>
    </lineage>
</organism>
<keyword evidence="2" id="KW-1185">Reference proteome</keyword>